<feature type="transmembrane region" description="Helical" evidence="6">
    <location>
        <begin position="175"/>
        <end position="193"/>
    </location>
</feature>
<dbReference type="InterPro" id="IPR005829">
    <property type="entry name" value="Sugar_transporter_CS"/>
</dbReference>
<evidence type="ECO:0000313" key="10">
    <source>
        <dbReference type="EMBL" id="CAL4760691.1"/>
    </source>
</evidence>
<feature type="transmembrane region" description="Helical" evidence="6">
    <location>
        <begin position="147"/>
        <end position="169"/>
    </location>
</feature>
<evidence type="ECO:0000256" key="3">
    <source>
        <dbReference type="ARBA" id="ARBA00022692"/>
    </source>
</evidence>
<name>A0A9P1BHC1_9DINO</name>
<dbReference type="GO" id="GO:0016020">
    <property type="term" value="C:membrane"/>
    <property type="evidence" value="ECO:0007669"/>
    <property type="project" value="UniProtKB-SubCell"/>
</dbReference>
<accession>A0A9P1BHC1</accession>
<protein>
    <submittedName>
        <fullName evidence="10">Aurora kinase B-A</fullName>
    </submittedName>
</protein>
<keyword evidence="5 6" id="KW-0472">Membrane</keyword>
<dbReference type="AlphaFoldDB" id="A0A9P1BHC1"/>
<dbReference type="PROSITE" id="PS00217">
    <property type="entry name" value="SUGAR_TRANSPORT_2"/>
    <property type="match status" value="1"/>
</dbReference>
<feature type="transmembrane region" description="Helical" evidence="6">
    <location>
        <begin position="58"/>
        <end position="82"/>
    </location>
</feature>
<feature type="transmembrane region" description="Helical" evidence="6">
    <location>
        <begin position="447"/>
        <end position="465"/>
    </location>
</feature>
<feature type="domain" description="Major facilitator superfamily (MFS) profile" evidence="7">
    <location>
        <begin position="20"/>
        <end position="472"/>
    </location>
</feature>
<feature type="transmembrane region" description="Helical" evidence="6">
    <location>
        <begin position="418"/>
        <end position="441"/>
    </location>
</feature>
<feature type="transmembrane region" description="Helical" evidence="6">
    <location>
        <begin position="264"/>
        <end position="284"/>
    </location>
</feature>
<reference evidence="8" key="1">
    <citation type="submission" date="2022-10" db="EMBL/GenBank/DDBJ databases">
        <authorList>
            <person name="Chen Y."/>
            <person name="Dougan E. K."/>
            <person name="Chan C."/>
            <person name="Rhodes N."/>
            <person name="Thang M."/>
        </authorList>
    </citation>
    <scope>NUCLEOTIDE SEQUENCE</scope>
</reference>
<feature type="transmembrane region" description="Helical" evidence="6">
    <location>
        <begin position="119"/>
        <end position="140"/>
    </location>
</feature>
<dbReference type="OrthoDB" id="10262656at2759"/>
<dbReference type="InterPro" id="IPR011701">
    <property type="entry name" value="MFS"/>
</dbReference>
<evidence type="ECO:0000256" key="2">
    <source>
        <dbReference type="ARBA" id="ARBA00022448"/>
    </source>
</evidence>
<feature type="transmembrane region" description="Helical" evidence="6">
    <location>
        <begin position="356"/>
        <end position="375"/>
    </location>
</feature>
<dbReference type="InterPro" id="IPR020846">
    <property type="entry name" value="MFS_dom"/>
</dbReference>
<dbReference type="Pfam" id="PF07690">
    <property type="entry name" value="MFS_1"/>
    <property type="match status" value="1"/>
</dbReference>
<dbReference type="Proteomes" id="UP001152797">
    <property type="component" value="Unassembled WGS sequence"/>
</dbReference>
<feature type="transmembrane region" description="Helical" evidence="6">
    <location>
        <begin position="387"/>
        <end position="406"/>
    </location>
</feature>
<keyword evidence="4 6" id="KW-1133">Transmembrane helix</keyword>
<dbReference type="PANTHER" id="PTHR23511">
    <property type="entry name" value="SYNAPTIC VESICLE GLYCOPROTEIN 2"/>
    <property type="match status" value="1"/>
</dbReference>
<keyword evidence="10" id="KW-0808">Transferase</keyword>
<dbReference type="Gene3D" id="1.20.1250.20">
    <property type="entry name" value="MFS general substrate transporter like domains"/>
    <property type="match status" value="1"/>
</dbReference>
<gene>
    <name evidence="8" type="ORF">C1SCF055_LOCUS1889</name>
</gene>
<evidence type="ECO:0000259" key="7">
    <source>
        <dbReference type="PROSITE" id="PS50850"/>
    </source>
</evidence>
<dbReference type="PROSITE" id="PS50850">
    <property type="entry name" value="MFS"/>
    <property type="match status" value="1"/>
</dbReference>
<evidence type="ECO:0000256" key="6">
    <source>
        <dbReference type="SAM" id="Phobius"/>
    </source>
</evidence>
<dbReference type="GO" id="GO:0016301">
    <property type="term" value="F:kinase activity"/>
    <property type="evidence" value="ECO:0007669"/>
    <property type="project" value="UniProtKB-KW"/>
</dbReference>
<feature type="transmembrane region" description="Helical" evidence="6">
    <location>
        <begin position="20"/>
        <end position="38"/>
    </location>
</feature>
<feature type="transmembrane region" description="Helical" evidence="6">
    <location>
        <begin position="327"/>
        <end position="349"/>
    </location>
</feature>
<evidence type="ECO:0000256" key="5">
    <source>
        <dbReference type="ARBA" id="ARBA00023136"/>
    </source>
</evidence>
<organism evidence="8">
    <name type="scientific">Cladocopium goreaui</name>
    <dbReference type="NCBI Taxonomy" id="2562237"/>
    <lineage>
        <taxon>Eukaryota</taxon>
        <taxon>Sar</taxon>
        <taxon>Alveolata</taxon>
        <taxon>Dinophyceae</taxon>
        <taxon>Suessiales</taxon>
        <taxon>Symbiodiniaceae</taxon>
        <taxon>Cladocopium</taxon>
    </lineage>
</organism>
<reference evidence="9" key="2">
    <citation type="submission" date="2024-04" db="EMBL/GenBank/DDBJ databases">
        <authorList>
            <person name="Chen Y."/>
            <person name="Shah S."/>
            <person name="Dougan E. K."/>
            <person name="Thang M."/>
            <person name="Chan C."/>
        </authorList>
    </citation>
    <scope>NUCLEOTIDE SEQUENCE [LARGE SCALE GENOMIC DNA]</scope>
</reference>
<dbReference type="PANTHER" id="PTHR23511:SF34">
    <property type="entry name" value="SYNAPTIC VESICLE GLYCOPROTEIN 2"/>
    <property type="match status" value="1"/>
</dbReference>
<dbReference type="EMBL" id="CAMXCT030000070">
    <property type="protein sequence ID" value="CAL4760691.1"/>
    <property type="molecule type" value="Genomic_DNA"/>
</dbReference>
<proteinExistence type="predicted"/>
<dbReference type="EMBL" id="CAMXCT010000070">
    <property type="protein sequence ID" value="CAI3973379.1"/>
    <property type="molecule type" value="Genomic_DNA"/>
</dbReference>
<evidence type="ECO:0000313" key="9">
    <source>
        <dbReference type="EMBL" id="CAL1126754.1"/>
    </source>
</evidence>
<evidence type="ECO:0000313" key="11">
    <source>
        <dbReference type="Proteomes" id="UP001152797"/>
    </source>
</evidence>
<evidence type="ECO:0000313" key="8">
    <source>
        <dbReference type="EMBL" id="CAI3973379.1"/>
    </source>
</evidence>
<dbReference type="GO" id="GO:0022857">
    <property type="term" value="F:transmembrane transporter activity"/>
    <property type="evidence" value="ECO:0007669"/>
    <property type="project" value="InterPro"/>
</dbReference>
<evidence type="ECO:0000256" key="1">
    <source>
        <dbReference type="ARBA" id="ARBA00004141"/>
    </source>
</evidence>
<dbReference type="SUPFAM" id="SSF103473">
    <property type="entry name" value="MFS general substrate transporter"/>
    <property type="match status" value="1"/>
</dbReference>
<keyword evidence="2" id="KW-0813">Transport</keyword>
<dbReference type="InterPro" id="IPR036259">
    <property type="entry name" value="MFS_trans_sf"/>
</dbReference>
<evidence type="ECO:0000256" key="4">
    <source>
        <dbReference type="ARBA" id="ARBA00022989"/>
    </source>
</evidence>
<keyword evidence="10" id="KW-0418">Kinase</keyword>
<keyword evidence="11" id="KW-1185">Reference proteome</keyword>
<comment type="subcellular location">
    <subcellularLocation>
        <location evidence="1">Membrane</location>
        <topology evidence="1">Multi-pass membrane protein</topology>
    </subcellularLocation>
</comment>
<keyword evidence="3 6" id="KW-0812">Transmembrane</keyword>
<comment type="caution">
    <text evidence="8">The sequence shown here is derived from an EMBL/GenBank/DDBJ whole genome shotgun (WGS) entry which is preliminary data.</text>
</comment>
<dbReference type="EMBL" id="CAMXCT020000070">
    <property type="protein sequence ID" value="CAL1126754.1"/>
    <property type="molecule type" value="Genomic_DNA"/>
</dbReference>
<sequence length="502" mass="55082">MSNGFVTVGHCIEGLPIGQFVWELLLSAFLICFWLGAMNEPTPFAMGLISTDWSLSELSVQAVLAVMSIGNATSLVLFGWLADRYGRAMVMRNLLLLTFAAALFMQGSRTLELTLCARFLIGLCSGGIMAALLPLIAELLPAKGRGFYLTVWCCGRPTGALFAVIISCLLPQMQWINFIFLLMLPALVLYILCRLEVIPESPRFLYLMGKREEGYFTLLDMYDKEATYLPWAPESVSLTSSPDPKEVKAIGLETLHHSDAASTAFLCLIVFLINCASQCMRAWAPMTALTSTSQQNPLALIAFPFCKAHMAGSSGLSLLQGPPDHHLVMVVAQGYMLEICGTVLCAAISSVVSRRWLIRGALFLAACLSFATTVAEGHHMWFSAGPLYGIVLMAQSAAFNFILVYTCERFPTSSRASAVGLVLFFGQVAQLFMPAMGVVLLRHMSEQSVLCTFNSLYLVALLLTFQLPLPSFRERTLHDIDEGKAGRDAQRRKRLGVSYQTV</sequence>